<evidence type="ECO:0000256" key="7">
    <source>
        <dbReference type="SAM" id="Phobius"/>
    </source>
</evidence>
<accession>A0AA36CHL0</accession>
<keyword evidence="3" id="KW-0813">Transport</keyword>
<feature type="transmembrane region" description="Helical" evidence="7">
    <location>
        <begin position="213"/>
        <end position="234"/>
    </location>
</feature>
<comment type="caution">
    <text evidence="8">The sequence shown here is derived from an EMBL/GenBank/DDBJ whole genome shotgun (WGS) entry which is preliminary data.</text>
</comment>
<feature type="transmembrane region" description="Helical" evidence="7">
    <location>
        <begin position="335"/>
        <end position="353"/>
    </location>
</feature>
<evidence type="ECO:0000256" key="3">
    <source>
        <dbReference type="ARBA" id="ARBA00022597"/>
    </source>
</evidence>
<dbReference type="EMBL" id="CATQJA010001970">
    <property type="protein sequence ID" value="CAJ0569189.1"/>
    <property type="molecule type" value="Genomic_DNA"/>
</dbReference>
<keyword evidence="5 7" id="KW-1133">Transmembrane helix</keyword>
<feature type="transmembrane region" description="Helical" evidence="7">
    <location>
        <begin position="246"/>
        <end position="264"/>
    </location>
</feature>
<feature type="transmembrane region" description="Helical" evidence="7">
    <location>
        <begin position="181"/>
        <end position="201"/>
    </location>
</feature>
<comment type="subcellular location">
    <subcellularLocation>
        <location evidence="1">Membrane</location>
        <topology evidence="1">Multi-pass membrane protein</topology>
    </subcellularLocation>
</comment>
<reference evidence="8" key="1">
    <citation type="submission" date="2023-06" db="EMBL/GenBank/DDBJ databases">
        <authorList>
            <person name="Delattre M."/>
        </authorList>
    </citation>
    <scope>NUCLEOTIDE SEQUENCE</scope>
    <source>
        <strain evidence="8">AF72</strain>
    </source>
</reference>
<feature type="transmembrane region" description="Helical" evidence="7">
    <location>
        <begin position="43"/>
        <end position="64"/>
    </location>
</feature>
<feature type="transmembrane region" description="Helical" evidence="7">
    <location>
        <begin position="284"/>
        <end position="302"/>
    </location>
</feature>
<dbReference type="PIRSF" id="PIRSF005799">
    <property type="entry name" value="UDP-gal_transpt"/>
    <property type="match status" value="1"/>
</dbReference>
<dbReference type="PANTHER" id="PTHR10231">
    <property type="entry name" value="NUCLEOTIDE-SUGAR TRANSMEMBRANE TRANSPORTER"/>
    <property type="match status" value="1"/>
</dbReference>
<keyword evidence="3" id="KW-0762">Sugar transport</keyword>
<dbReference type="AlphaFoldDB" id="A0AA36CHL0"/>
<evidence type="ECO:0000256" key="1">
    <source>
        <dbReference type="ARBA" id="ARBA00004141"/>
    </source>
</evidence>
<organism evidence="8 9">
    <name type="scientific">Mesorhabditis spiculigera</name>
    <dbReference type="NCBI Taxonomy" id="96644"/>
    <lineage>
        <taxon>Eukaryota</taxon>
        <taxon>Metazoa</taxon>
        <taxon>Ecdysozoa</taxon>
        <taxon>Nematoda</taxon>
        <taxon>Chromadorea</taxon>
        <taxon>Rhabditida</taxon>
        <taxon>Rhabditina</taxon>
        <taxon>Rhabditomorpha</taxon>
        <taxon>Rhabditoidea</taxon>
        <taxon>Rhabditidae</taxon>
        <taxon>Mesorhabditinae</taxon>
        <taxon>Mesorhabditis</taxon>
    </lineage>
</organism>
<dbReference type="Gene3D" id="1.10.3730.20">
    <property type="match status" value="1"/>
</dbReference>
<dbReference type="Proteomes" id="UP001177023">
    <property type="component" value="Unassembled WGS sequence"/>
</dbReference>
<dbReference type="GO" id="GO:0000139">
    <property type="term" value="C:Golgi membrane"/>
    <property type="evidence" value="ECO:0007669"/>
    <property type="project" value="InterPro"/>
</dbReference>
<feature type="transmembrane region" description="Helical" evidence="7">
    <location>
        <begin position="309"/>
        <end position="329"/>
    </location>
</feature>
<evidence type="ECO:0000256" key="6">
    <source>
        <dbReference type="ARBA" id="ARBA00023136"/>
    </source>
</evidence>
<evidence type="ECO:0000256" key="4">
    <source>
        <dbReference type="ARBA" id="ARBA00022692"/>
    </source>
</evidence>
<gene>
    <name evidence="8" type="ORF">MSPICULIGERA_LOCUS7678</name>
</gene>
<dbReference type="InterPro" id="IPR037185">
    <property type="entry name" value="EmrE-like"/>
</dbReference>
<dbReference type="SUPFAM" id="SSF103481">
    <property type="entry name" value="Multidrug resistance efflux transporter EmrE"/>
    <property type="match status" value="1"/>
</dbReference>
<dbReference type="NCBIfam" id="TIGR00803">
    <property type="entry name" value="nst"/>
    <property type="match status" value="1"/>
</dbReference>
<evidence type="ECO:0000256" key="5">
    <source>
        <dbReference type="ARBA" id="ARBA00022989"/>
    </source>
</evidence>
<keyword evidence="6 7" id="KW-0472">Membrane</keyword>
<sequence>MTMYKPVLVVRYEMGKDRDDEETLLPTSSGGEVGSSAAPQASFAFKCYVIASMTVLWTGYTISVRYTRSTTIPEDLYASTTVVLCAEFIKTVITLAMIFREGNLSISKFGTTLQKHYFGQPWELAKMSVPSVVYALQNNLDFVALSNLDAGVYQVTTQLKVVTTALFMMAFLGRKFSGKRWVAIFLLFVGVAFVQLDTIQQKSVVKAGNVENYFVGIIAVLSTCFTAGFAGVYYEKMLKDGGSTPFWIRNLQMYSCGVIVTALGCLNEHSAIREKGFFYGYDEKVFIIVGLLSVGGIYISLVMKHLDNLYKSFASAVSVIFVVILSLFVFEGVYIGAYFVLGTAMVCFAILMYNSVPE</sequence>
<keyword evidence="4 7" id="KW-0812">Transmembrane</keyword>
<name>A0AA36CHL0_9BILA</name>
<evidence type="ECO:0000256" key="2">
    <source>
        <dbReference type="ARBA" id="ARBA00009976"/>
    </source>
</evidence>
<keyword evidence="9" id="KW-1185">Reference proteome</keyword>
<protein>
    <submittedName>
        <fullName evidence="8">Uncharacterized protein</fullName>
    </submittedName>
</protein>
<comment type="similarity">
    <text evidence="2">Belongs to the nucleotide-sugar transporter family. SLC35A subfamily.</text>
</comment>
<feature type="non-terminal residue" evidence="8">
    <location>
        <position position="358"/>
    </location>
</feature>
<feature type="transmembrane region" description="Helical" evidence="7">
    <location>
        <begin position="151"/>
        <end position="172"/>
    </location>
</feature>
<proteinExistence type="inferred from homology"/>
<evidence type="ECO:0000313" key="9">
    <source>
        <dbReference type="Proteomes" id="UP001177023"/>
    </source>
</evidence>
<dbReference type="GO" id="GO:0015165">
    <property type="term" value="F:pyrimidine nucleotide-sugar transmembrane transporter activity"/>
    <property type="evidence" value="ECO:0007669"/>
    <property type="project" value="InterPro"/>
</dbReference>
<feature type="transmembrane region" description="Helical" evidence="7">
    <location>
        <begin position="76"/>
        <end position="99"/>
    </location>
</feature>
<dbReference type="InterPro" id="IPR007271">
    <property type="entry name" value="Nuc_sug_transpt"/>
</dbReference>
<dbReference type="Pfam" id="PF04142">
    <property type="entry name" value="Nuc_sug_transp"/>
    <property type="match status" value="1"/>
</dbReference>
<evidence type="ECO:0000313" key="8">
    <source>
        <dbReference type="EMBL" id="CAJ0569189.1"/>
    </source>
</evidence>